<reference evidence="2 3" key="1">
    <citation type="submission" date="2019-02" db="EMBL/GenBank/DDBJ databases">
        <title>Deep-cultivation of Planctomycetes and their phenomic and genomic characterization uncovers novel biology.</title>
        <authorList>
            <person name="Wiegand S."/>
            <person name="Jogler M."/>
            <person name="Boedeker C."/>
            <person name="Pinto D."/>
            <person name="Vollmers J."/>
            <person name="Rivas-Marin E."/>
            <person name="Kohn T."/>
            <person name="Peeters S.H."/>
            <person name="Heuer A."/>
            <person name="Rast P."/>
            <person name="Oberbeckmann S."/>
            <person name="Bunk B."/>
            <person name="Jeske O."/>
            <person name="Meyerdierks A."/>
            <person name="Storesund J.E."/>
            <person name="Kallscheuer N."/>
            <person name="Luecker S."/>
            <person name="Lage O.M."/>
            <person name="Pohl T."/>
            <person name="Merkel B.J."/>
            <person name="Hornburger P."/>
            <person name="Mueller R.-W."/>
            <person name="Bruemmer F."/>
            <person name="Labrenz M."/>
            <person name="Spormann A.M."/>
            <person name="Op Den Camp H."/>
            <person name="Overmann J."/>
            <person name="Amann R."/>
            <person name="Jetten M.S.M."/>
            <person name="Mascher T."/>
            <person name="Medema M.H."/>
            <person name="Devos D.P."/>
            <person name="Kaster A.-K."/>
            <person name="Ovreas L."/>
            <person name="Rohde M."/>
            <person name="Galperin M.Y."/>
            <person name="Jogler C."/>
        </authorList>
    </citation>
    <scope>NUCLEOTIDE SEQUENCE [LARGE SCALE GENOMIC DNA]</scope>
    <source>
        <strain evidence="2 3">Poly41</strain>
    </source>
</reference>
<dbReference type="AlphaFoldDB" id="A0A5C6DKM1"/>
<dbReference type="Proteomes" id="UP000319143">
    <property type="component" value="Unassembled WGS sequence"/>
</dbReference>
<dbReference type="EMBL" id="SJPV01000005">
    <property type="protein sequence ID" value="TWU37410.1"/>
    <property type="molecule type" value="Genomic_DNA"/>
</dbReference>
<keyword evidence="1" id="KW-0812">Transmembrane</keyword>
<gene>
    <name evidence="2" type="ORF">Poly41_35400</name>
</gene>
<sequence length="102" mass="10533">MDRTIPACEFADDRPVNATDRNLTRNLTRSMGDAACFGGMVGCGETYFPAFALAVGLGALTGAGILATLGCESRTYRDLFGILSVRPGAGSVTAPIIASAEE</sequence>
<comment type="caution">
    <text evidence="2">The sequence shown here is derived from an EMBL/GenBank/DDBJ whole genome shotgun (WGS) entry which is preliminary data.</text>
</comment>
<evidence type="ECO:0000313" key="3">
    <source>
        <dbReference type="Proteomes" id="UP000319143"/>
    </source>
</evidence>
<dbReference type="RefSeq" id="WP_231615710.1">
    <property type="nucleotide sequence ID" value="NZ_SJPV01000005.1"/>
</dbReference>
<evidence type="ECO:0000256" key="1">
    <source>
        <dbReference type="SAM" id="Phobius"/>
    </source>
</evidence>
<feature type="transmembrane region" description="Helical" evidence="1">
    <location>
        <begin position="47"/>
        <end position="69"/>
    </location>
</feature>
<evidence type="ECO:0000313" key="2">
    <source>
        <dbReference type="EMBL" id="TWU37410.1"/>
    </source>
</evidence>
<keyword evidence="1" id="KW-0472">Membrane</keyword>
<accession>A0A5C6DKM1</accession>
<organism evidence="2 3">
    <name type="scientific">Novipirellula artificiosorum</name>
    <dbReference type="NCBI Taxonomy" id="2528016"/>
    <lineage>
        <taxon>Bacteria</taxon>
        <taxon>Pseudomonadati</taxon>
        <taxon>Planctomycetota</taxon>
        <taxon>Planctomycetia</taxon>
        <taxon>Pirellulales</taxon>
        <taxon>Pirellulaceae</taxon>
        <taxon>Novipirellula</taxon>
    </lineage>
</organism>
<keyword evidence="3" id="KW-1185">Reference proteome</keyword>
<protein>
    <submittedName>
        <fullName evidence="2">Uncharacterized protein</fullName>
    </submittedName>
</protein>
<name>A0A5C6DKM1_9BACT</name>
<proteinExistence type="predicted"/>
<keyword evidence="1" id="KW-1133">Transmembrane helix</keyword>